<evidence type="ECO:0000313" key="4">
    <source>
        <dbReference type="Proteomes" id="UP000663881"/>
    </source>
</evidence>
<dbReference type="PANTHER" id="PTHR45775">
    <property type="entry name" value="RAD, GEM/KIR FAMILY MEMBER 2, ISOFORM C"/>
    <property type="match status" value="1"/>
</dbReference>
<feature type="non-terminal residue" evidence="3">
    <location>
        <position position="1"/>
    </location>
</feature>
<dbReference type="GO" id="GO:0005525">
    <property type="term" value="F:GTP binding"/>
    <property type="evidence" value="ECO:0007669"/>
    <property type="project" value="InterPro"/>
</dbReference>
<comment type="caution">
    <text evidence="3">The sequence shown here is derived from an EMBL/GenBank/DDBJ whole genome shotgun (WGS) entry which is preliminary data.</text>
</comment>
<proteinExistence type="inferred from homology"/>
<reference evidence="3" key="1">
    <citation type="submission" date="2021-02" db="EMBL/GenBank/DDBJ databases">
        <authorList>
            <person name="Nowell W R."/>
        </authorList>
    </citation>
    <scope>NUCLEOTIDE SEQUENCE</scope>
</reference>
<dbReference type="PANTHER" id="PTHR45775:SF6">
    <property type="entry name" value="RAD, GEM_KIR FAMILY MEMBER 2, ISOFORM C"/>
    <property type="match status" value="1"/>
</dbReference>
<dbReference type="InterPro" id="IPR051641">
    <property type="entry name" value="RGK_GTP-binding_reg"/>
</dbReference>
<dbReference type="Proteomes" id="UP000663881">
    <property type="component" value="Unassembled WGS sequence"/>
</dbReference>
<dbReference type="Gene3D" id="3.40.50.300">
    <property type="entry name" value="P-loop containing nucleotide triphosphate hydrolases"/>
    <property type="match status" value="1"/>
</dbReference>
<name>A0A820K675_9BILA</name>
<dbReference type="SUPFAM" id="SSF52540">
    <property type="entry name" value="P-loop containing nucleoside triphosphate hydrolases"/>
    <property type="match status" value="1"/>
</dbReference>
<dbReference type="AlphaFoldDB" id="A0A820K675"/>
<dbReference type="InterPro" id="IPR001806">
    <property type="entry name" value="Small_GTPase"/>
</dbReference>
<gene>
    <name evidence="3" type="ORF">OKA104_LOCUS48058</name>
</gene>
<evidence type="ECO:0000256" key="2">
    <source>
        <dbReference type="ARBA" id="ARBA00022553"/>
    </source>
</evidence>
<keyword evidence="2" id="KW-0597">Phosphoprotein</keyword>
<organism evidence="3 4">
    <name type="scientific">Adineta steineri</name>
    <dbReference type="NCBI Taxonomy" id="433720"/>
    <lineage>
        <taxon>Eukaryota</taxon>
        <taxon>Metazoa</taxon>
        <taxon>Spiralia</taxon>
        <taxon>Gnathifera</taxon>
        <taxon>Rotifera</taxon>
        <taxon>Eurotatoria</taxon>
        <taxon>Bdelloidea</taxon>
        <taxon>Adinetida</taxon>
        <taxon>Adinetidae</taxon>
        <taxon>Adineta</taxon>
    </lineage>
</organism>
<dbReference type="GO" id="GO:0003924">
    <property type="term" value="F:GTPase activity"/>
    <property type="evidence" value="ECO:0007669"/>
    <property type="project" value="InterPro"/>
</dbReference>
<evidence type="ECO:0000313" key="3">
    <source>
        <dbReference type="EMBL" id="CAF4336638.1"/>
    </source>
</evidence>
<accession>A0A820K675</accession>
<dbReference type="Pfam" id="PF00071">
    <property type="entry name" value="Ras"/>
    <property type="match status" value="1"/>
</dbReference>
<dbReference type="EMBL" id="CAJOAY010020149">
    <property type="protein sequence ID" value="CAF4336638.1"/>
    <property type="molecule type" value="Genomic_DNA"/>
</dbReference>
<protein>
    <submittedName>
        <fullName evidence="3">Uncharacterized protein</fullName>
    </submittedName>
</protein>
<dbReference type="GO" id="GO:0005886">
    <property type="term" value="C:plasma membrane"/>
    <property type="evidence" value="ECO:0007669"/>
    <property type="project" value="TreeGrafter"/>
</dbReference>
<comment type="similarity">
    <text evidence="1">Belongs to the small GTPase superfamily. RGK family.</text>
</comment>
<sequence>KNLHKKELTDNSSPIKRFIQIILVGNKSDLVRKRIVTKENKFRNFIYFFQHDCKFVETSVAINDLLTEILK</sequence>
<evidence type="ECO:0000256" key="1">
    <source>
        <dbReference type="ARBA" id="ARBA00008846"/>
    </source>
</evidence>
<dbReference type="GO" id="GO:0005246">
    <property type="term" value="F:calcium channel regulator activity"/>
    <property type="evidence" value="ECO:0007669"/>
    <property type="project" value="TreeGrafter"/>
</dbReference>
<dbReference type="InterPro" id="IPR027417">
    <property type="entry name" value="P-loop_NTPase"/>
</dbReference>